<dbReference type="GO" id="GO:0005886">
    <property type="term" value="C:plasma membrane"/>
    <property type="evidence" value="ECO:0007669"/>
    <property type="project" value="UniProtKB-SubCell"/>
</dbReference>
<comment type="subcellular location">
    <subcellularLocation>
        <location evidence="1">Cell membrane</location>
        <topology evidence="1">Multi-pass membrane protein</topology>
    </subcellularLocation>
</comment>
<dbReference type="PANTHER" id="PTHR34584">
    <property type="entry name" value="NA(+)/H(+) ANTIPORTER SUBUNIT E1"/>
    <property type="match status" value="1"/>
</dbReference>
<comment type="caution">
    <text evidence="7">The sequence shown here is derived from an EMBL/GenBank/DDBJ whole genome shotgun (WGS) entry which is preliminary data.</text>
</comment>
<keyword evidence="8" id="KW-1185">Reference proteome</keyword>
<proteinExistence type="predicted"/>
<dbReference type="AlphaFoldDB" id="A0A133VLU7"/>
<evidence type="ECO:0000256" key="3">
    <source>
        <dbReference type="ARBA" id="ARBA00022692"/>
    </source>
</evidence>
<name>A0A133VLU7_9EURY</name>
<keyword evidence="3 6" id="KW-0812">Transmembrane</keyword>
<reference evidence="7 8" key="1">
    <citation type="journal article" date="2016" name="Sci. Rep.">
        <title>Metabolic traits of an uncultured archaeal lineage -MSBL1- from brine pools of the Red Sea.</title>
        <authorList>
            <person name="Mwirichia R."/>
            <person name="Alam I."/>
            <person name="Rashid M."/>
            <person name="Vinu M."/>
            <person name="Ba-Alawi W."/>
            <person name="Anthony Kamau A."/>
            <person name="Kamanda Ngugi D."/>
            <person name="Goker M."/>
            <person name="Klenk H.P."/>
            <person name="Bajic V."/>
            <person name="Stingl U."/>
        </authorList>
    </citation>
    <scope>NUCLEOTIDE SEQUENCE [LARGE SCALE GENOMIC DNA]</scope>
    <source>
        <strain evidence="7">SCGC-AAA382C18</strain>
    </source>
</reference>
<evidence type="ECO:0000256" key="4">
    <source>
        <dbReference type="ARBA" id="ARBA00022989"/>
    </source>
</evidence>
<dbReference type="Pfam" id="PF01899">
    <property type="entry name" value="MNHE"/>
    <property type="match status" value="1"/>
</dbReference>
<evidence type="ECO:0000256" key="5">
    <source>
        <dbReference type="ARBA" id="ARBA00023136"/>
    </source>
</evidence>
<dbReference type="PANTHER" id="PTHR34584:SF1">
    <property type="entry name" value="NA(+)_H(+) ANTIPORTER SUBUNIT E1"/>
    <property type="match status" value="1"/>
</dbReference>
<evidence type="ECO:0000313" key="8">
    <source>
        <dbReference type="Proteomes" id="UP000070404"/>
    </source>
</evidence>
<dbReference type="GO" id="GO:0008324">
    <property type="term" value="F:monoatomic cation transmembrane transporter activity"/>
    <property type="evidence" value="ECO:0007669"/>
    <property type="project" value="InterPro"/>
</dbReference>
<feature type="transmembrane region" description="Helical" evidence="6">
    <location>
        <begin position="7"/>
        <end position="23"/>
    </location>
</feature>
<evidence type="ECO:0000256" key="6">
    <source>
        <dbReference type="SAM" id="Phobius"/>
    </source>
</evidence>
<dbReference type="PIRSF" id="PIRSF019239">
    <property type="entry name" value="MrpE"/>
    <property type="match status" value="1"/>
</dbReference>
<dbReference type="Proteomes" id="UP000070404">
    <property type="component" value="Unassembled WGS sequence"/>
</dbReference>
<evidence type="ECO:0000313" key="7">
    <source>
        <dbReference type="EMBL" id="KXB07424.1"/>
    </source>
</evidence>
<keyword evidence="5 6" id="KW-0472">Membrane</keyword>
<protein>
    <recommendedName>
        <fullName evidence="9">Cation:proton antiporter</fullName>
    </recommendedName>
</protein>
<evidence type="ECO:0008006" key="9">
    <source>
        <dbReference type="Google" id="ProtNLM"/>
    </source>
</evidence>
<sequence>MSDKKRFIATFICMWILWLLFTGTNPQSVYQSWQSWNNSTQEFVVGGIVSFIVSAISYKFFTKNPGDMINPKRWGYIIAYIPAYIWAEIKAHLNVAYRVLKPSSMSPSIVEVPTELESDVGLTTLADSITMTPGTLTVEIDEEEPKLFVHWITAEDKTEPEQAYENVGEPLEKYIRGGFG</sequence>
<accession>A0A133VLU7</accession>
<evidence type="ECO:0000256" key="2">
    <source>
        <dbReference type="ARBA" id="ARBA00022475"/>
    </source>
</evidence>
<evidence type="ECO:0000256" key="1">
    <source>
        <dbReference type="ARBA" id="ARBA00004651"/>
    </source>
</evidence>
<dbReference type="InterPro" id="IPR002758">
    <property type="entry name" value="Cation_antiport_E"/>
</dbReference>
<dbReference type="EMBL" id="LHYF01000002">
    <property type="protein sequence ID" value="KXB07424.1"/>
    <property type="molecule type" value="Genomic_DNA"/>
</dbReference>
<feature type="transmembrane region" description="Helical" evidence="6">
    <location>
        <begin position="43"/>
        <end position="61"/>
    </location>
</feature>
<organism evidence="7 8">
    <name type="scientific">candidate division MSBL1 archaeon SCGC-AAA382C18</name>
    <dbReference type="NCBI Taxonomy" id="1698281"/>
    <lineage>
        <taxon>Archaea</taxon>
        <taxon>Methanobacteriati</taxon>
        <taxon>Methanobacteriota</taxon>
        <taxon>candidate division MSBL1</taxon>
    </lineage>
</organism>
<keyword evidence="2" id="KW-1003">Cell membrane</keyword>
<keyword evidence="4 6" id="KW-1133">Transmembrane helix</keyword>
<gene>
    <name evidence="7" type="ORF">AKJ52_00310</name>
</gene>